<name>A0ABR1CZX7_NECAM</name>
<comment type="caution">
    <text evidence="3">The sequence shown here is derived from an EMBL/GenBank/DDBJ whole genome shotgun (WGS) entry which is preliminary data.</text>
</comment>
<evidence type="ECO:0000313" key="3">
    <source>
        <dbReference type="EMBL" id="KAK6743869.1"/>
    </source>
</evidence>
<sequence>MRTVITLASVLFAAQASKLCLQVPCIPQAIDADFTFLVDVSNVVSANDFVKIKNWLLDFTSQLTLSKYDSQVTIYTYATSAKSYGSLSSSVNRTNLVNSINAIAHDNTSDRNLYQALVKEESEVEASSGFRYGYKHIMVVVSADAWTGTTVLGSSILAQITRKYDMLLAVGFGGKSVQNQATALPQFTGQPSNVFYSFNGDQLQFVTQWIYINGCPGIGMPSTTMLPTSPIPSQDPSVPCQLSGLNYDIYLIVDTSSAISASDFAQLKQALIDFVSPNAIGDGKTQFALVATAIDSELYGTNFHSGQDRQTLIDTIKTLSQDGSQGQTLKLSLQAITNTFLSKNYSTKNKLIVYITGTTSWDTDPIQYMKQLAQTYGVKAVAAQWTSGASISSLSSFVGGSSCTNSVSNRANLAAWIQTKMCSQSFCL</sequence>
<evidence type="ECO:0000313" key="4">
    <source>
        <dbReference type="Proteomes" id="UP001303046"/>
    </source>
</evidence>
<dbReference type="InterPro" id="IPR036465">
    <property type="entry name" value="vWFA_dom_sf"/>
</dbReference>
<dbReference type="Proteomes" id="UP001303046">
    <property type="component" value="Unassembled WGS sequence"/>
</dbReference>
<feature type="domain" description="VWFA" evidence="2">
    <location>
        <begin position="248"/>
        <end position="421"/>
    </location>
</feature>
<dbReference type="InterPro" id="IPR050525">
    <property type="entry name" value="ECM_Assembly_Org"/>
</dbReference>
<evidence type="ECO:0000256" key="1">
    <source>
        <dbReference type="SAM" id="SignalP"/>
    </source>
</evidence>
<dbReference type="SUPFAM" id="SSF53300">
    <property type="entry name" value="vWA-like"/>
    <property type="match status" value="2"/>
</dbReference>
<dbReference type="Pfam" id="PF00092">
    <property type="entry name" value="VWA"/>
    <property type="match status" value="2"/>
</dbReference>
<dbReference type="SMART" id="SM00327">
    <property type="entry name" value="VWA"/>
    <property type="match status" value="2"/>
</dbReference>
<dbReference type="PANTHER" id="PTHR24020">
    <property type="entry name" value="COLLAGEN ALPHA"/>
    <property type="match status" value="1"/>
</dbReference>
<organism evidence="3 4">
    <name type="scientific">Necator americanus</name>
    <name type="common">Human hookworm</name>
    <dbReference type="NCBI Taxonomy" id="51031"/>
    <lineage>
        <taxon>Eukaryota</taxon>
        <taxon>Metazoa</taxon>
        <taxon>Ecdysozoa</taxon>
        <taxon>Nematoda</taxon>
        <taxon>Chromadorea</taxon>
        <taxon>Rhabditida</taxon>
        <taxon>Rhabditina</taxon>
        <taxon>Rhabditomorpha</taxon>
        <taxon>Strongyloidea</taxon>
        <taxon>Ancylostomatidae</taxon>
        <taxon>Bunostominae</taxon>
        <taxon>Necator</taxon>
    </lineage>
</organism>
<accession>A0ABR1CZX7</accession>
<feature type="domain" description="VWFA" evidence="2">
    <location>
        <begin position="33"/>
        <end position="210"/>
    </location>
</feature>
<protein>
    <recommendedName>
        <fullName evidence="2">VWFA domain-containing protein</fullName>
    </recommendedName>
</protein>
<dbReference type="EMBL" id="JAVFWL010000003">
    <property type="protein sequence ID" value="KAK6743869.1"/>
    <property type="molecule type" value="Genomic_DNA"/>
</dbReference>
<evidence type="ECO:0000259" key="2">
    <source>
        <dbReference type="PROSITE" id="PS50234"/>
    </source>
</evidence>
<dbReference type="PROSITE" id="PS50234">
    <property type="entry name" value="VWFA"/>
    <property type="match status" value="2"/>
</dbReference>
<feature type="chain" id="PRO_5046065970" description="VWFA domain-containing protein" evidence="1">
    <location>
        <begin position="17"/>
        <end position="428"/>
    </location>
</feature>
<reference evidence="3 4" key="1">
    <citation type="submission" date="2023-08" db="EMBL/GenBank/DDBJ databases">
        <title>A Necator americanus chromosomal reference genome.</title>
        <authorList>
            <person name="Ilik V."/>
            <person name="Petrzelkova K.J."/>
            <person name="Pardy F."/>
            <person name="Fuh T."/>
            <person name="Niatou-Singa F.S."/>
            <person name="Gouil Q."/>
            <person name="Baker L."/>
            <person name="Ritchie M.E."/>
            <person name="Jex A.R."/>
            <person name="Gazzola D."/>
            <person name="Li H."/>
            <person name="Toshio Fujiwara R."/>
            <person name="Zhan B."/>
            <person name="Aroian R.V."/>
            <person name="Pafco B."/>
            <person name="Schwarz E.M."/>
        </authorList>
    </citation>
    <scope>NUCLEOTIDE SEQUENCE [LARGE SCALE GENOMIC DNA]</scope>
    <source>
        <strain evidence="3 4">Aroian</strain>
        <tissue evidence="3">Whole animal</tissue>
    </source>
</reference>
<proteinExistence type="predicted"/>
<keyword evidence="4" id="KW-1185">Reference proteome</keyword>
<keyword evidence="1" id="KW-0732">Signal</keyword>
<dbReference type="InterPro" id="IPR002035">
    <property type="entry name" value="VWF_A"/>
</dbReference>
<feature type="signal peptide" evidence="1">
    <location>
        <begin position="1"/>
        <end position="16"/>
    </location>
</feature>
<dbReference type="Gene3D" id="3.40.50.410">
    <property type="entry name" value="von Willebrand factor, type A domain"/>
    <property type="match status" value="2"/>
</dbReference>
<gene>
    <name evidence="3" type="primary">Necator_chrIII.g11659</name>
    <name evidence="3" type="ORF">RB195_010894</name>
</gene>